<evidence type="ECO:0000313" key="2">
    <source>
        <dbReference type="Proteomes" id="UP001066276"/>
    </source>
</evidence>
<reference evidence="1" key="1">
    <citation type="journal article" date="2022" name="bioRxiv">
        <title>Sequencing and chromosome-scale assembly of the giantPleurodeles waltlgenome.</title>
        <authorList>
            <person name="Brown T."/>
            <person name="Elewa A."/>
            <person name="Iarovenko S."/>
            <person name="Subramanian E."/>
            <person name="Araus A.J."/>
            <person name="Petzold A."/>
            <person name="Susuki M."/>
            <person name="Suzuki K.-i.T."/>
            <person name="Hayashi T."/>
            <person name="Toyoda A."/>
            <person name="Oliveira C."/>
            <person name="Osipova E."/>
            <person name="Leigh N.D."/>
            <person name="Simon A."/>
            <person name="Yun M.H."/>
        </authorList>
    </citation>
    <scope>NUCLEOTIDE SEQUENCE</scope>
    <source>
        <strain evidence="1">20211129_DDA</strain>
        <tissue evidence="1">Liver</tissue>
    </source>
</reference>
<protein>
    <submittedName>
        <fullName evidence="1">Uncharacterized protein</fullName>
    </submittedName>
</protein>
<proteinExistence type="predicted"/>
<dbReference type="EMBL" id="JANPWB010000012">
    <property type="protein sequence ID" value="KAJ1116446.1"/>
    <property type="molecule type" value="Genomic_DNA"/>
</dbReference>
<accession>A0AAV7NKE9</accession>
<dbReference type="AlphaFoldDB" id="A0AAV7NKE9"/>
<dbReference type="Proteomes" id="UP001066276">
    <property type="component" value="Chromosome 8"/>
</dbReference>
<sequence>MPRKDADRTLTKVTLTIRATDCFWHEALTSDGPVSQGKPQFDQEDLGMSERITPVLHDLVISLNQSSKKAHSVMRIDRRGQCSGPE</sequence>
<keyword evidence="2" id="KW-1185">Reference proteome</keyword>
<gene>
    <name evidence="1" type="ORF">NDU88_004657</name>
</gene>
<comment type="caution">
    <text evidence="1">The sequence shown here is derived from an EMBL/GenBank/DDBJ whole genome shotgun (WGS) entry which is preliminary data.</text>
</comment>
<evidence type="ECO:0000313" key="1">
    <source>
        <dbReference type="EMBL" id="KAJ1116446.1"/>
    </source>
</evidence>
<name>A0AAV7NKE9_PLEWA</name>
<organism evidence="1 2">
    <name type="scientific">Pleurodeles waltl</name>
    <name type="common">Iberian ribbed newt</name>
    <dbReference type="NCBI Taxonomy" id="8319"/>
    <lineage>
        <taxon>Eukaryota</taxon>
        <taxon>Metazoa</taxon>
        <taxon>Chordata</taxon>
        <taxon>Craniata</taxon>
        <taxon>Vertebrata</taxon>
        <taxon>Euteleostomi</taxon>
        <taxon>Amphibia</taxon>
        <taxon>Batrachia</taxon>
        <taxon>Caudata</taxon>
        <taxon>Salamandroidea</taxon>
        <taxon>Salamandridae</taxon>
        <taxon>Pleurodelinae</taxon>
        <taxon>Pleurodeles</taxon>
    </lineage>
</organism>